<evidence type="ECO:0000256" key="1">
    <source>
        <dbReference type="ARBA" id="ARBA00001966"/>
    </source>
</evidence>
<dbReference type="InterPro" id="IPR003808">
    <property type="entry name" value="Fe-S_metab-assoc_dom"/>
</dbReference>
<dbReference type="GO" id="GO:0034628">
    <property type="term" value="P:'de novo' NAD+ biosynthetic process from L-aspartate"/>
    <property type="evidence" value="ECO:0007669"/>
    <property type="project" value="TreeGrafter"/>
</dbReference>
<feature type="region of interest" description="Disordered" evidence="10">
    <location>
        <begin position="383"/>
        <end position="406"/>
    </location>
</feature>
<dbReference type="EMBL" id="HBFM01029668">
    <property type="protein sequence ID" value="CAD8787927.1"/>
    <property type="molecule type" value="Transcribed_RNA"/>
</dbReference>
<keyword evidence="9" id="KW-0411">Iron-sulfur</keyword>
<sequence>MLSALQRPTNVGSKVGSRKNISYIAKSKVSSLKYHQNVIAHASSAAVSSSKNDLRDPSSDSAVISTQYQVQTIAKRINNVKSNPRDFASLMLEYGKSLPAFPEHEKTIQNRVMGCTTQVWVSVSFVDDDSNKPLSDRRVSLNAFSDSTLTRGLAASLIAALSGITAGELASLNVPDFLSALGYSEKTLQVALASGRRAPNASSILETLRKKANVLIGDIPRFPSLLINSTKLTPQGAFAEAQAAFLSPPTHEAAKLGELLKAKRMGVVAHFYMDPEVQGMLVRARDAVWPHVAISDSLVMADKALQMAKAGCQAVAVLGVDFMSENVRAILDEGGYPEVKVYRMSAADIGCSLAESAESAQYERYLSNASARSRLDYEKEAKNIVNGGDGGHKNNNNKEKGNSNNTAGRAVHVVYINTSLRTKARADALVPTITCTSSNVVSTVLQAAAQIPGVRVYYGPDTYMGRNLVHLLQRLADAKDDVAAQALHPQHTRATIRDLLSRIEYYDAGSCVVHHIFGGQTCEYVRKGYSDAFLTAHFEVPGEMFELALEAQGQGRGVVGSTSNILDFIAGRLRDAELQYAADQEEAKKSGRGSDPLKLQQQLQQQPRRLTFVLGTEAGMITSIVNKVQDMLGEAKKKLGLPLDAVDPIDVEIVFPVNSRSITTNSNDNINPDNNNNNNNNSSNSGSVYFSSPPSSVPIQLPTGLQILPGPAGGEGCSSEGGCASCPYMKMNTLDALKSVARKIDSPAGEALLTPFEPRRYHGEKIQGKSLAAAGCVSILHMRDFQKLGRFSDRLVNDIIDRPSKSRQ</sequence>
<evidence type="ECO:0000256" key="2">
    <source>
        <dbReference type="ARBA" id="ARBA00005065"/>
    </source>
</evidence>
<dbReference type="GO" id="GO:0046872">
    <property type="term" value="F:metal ion binding"/>
    <property type="evidence" value="ECO:0007669"/>
    <property type="project" value="UniProtKB-KW"/>
</dbReference>
<dbReference type="SUPFAM" id="SSF142754">
    <property type="entry name" value="NadA-like"/>
    <property type="match status" value="1"/>
</dbReference>
<feature type="compositionally biased region" description="Basic and acidic residues" evidence="10">
    <location>
        <begin position="390"/>
        <end position="401"/>
    </location>
</feature>
<evidence type="ECO:0000256" key="9">
    <source>
        <dbReference type="ARBA" id="ARBA00023014"/>
    </source>
</evidence>
<evidence type="ECO:0000256" key="5">
    <source>
        <dbReference type="ARBA" id="ARBA00022642"/>
    </source>
</evidence>
<dbReference type="GO" id="GO:0009507">
    <property type="term" value="C:chloroplast"/>
    <property type="evidence" value="ECO:0007669"/>
    <property type="project" value="TreeGrafter"/>
</dbReference>
<dbReference type="PANTHER" id="PTHR30573">
    <property type="entry name" value="QUINOLINATE SYNTHETASE A"/>
    <property type="match status" value="1"/>
</dbReference>
<dbReference type="SUPFAM" id="SSF82649">
    <property type="entry name" value="SufE/NifU"/>
    <property type="match status" value="1"/>
</dbReference>
<dbReference type="GO" id="GO:0008987">
    <property type="term" value="F:quinolinate synthetase A activity"/>
    <property type="evidence" value="ECO:0007669"/>
    <property type="project" value="InterPro"/>
</dbReference>
<evidence type="ECO:0000256" key="10">
    <source>
        <dbReference type="SAM" id="MobiDB-lite"/>
    </source>
</evidence>
<dbReference type="Pfam" id="PF02445">
    <property type="entry name" value="NadA"/>
    <property type="match status" value="1"/>
</dbReference>
<evidence type="ECO:0000256" key="8">
    <source>
        <dbReference type="ARBA" id="ARBA00023004"/>
    </source>
</evidence>
<comment type="pathway">
    <text evidence="2">Cofactor biosynthesis; NAD(+) biosynthesis; quinolinate from iminoaspartate: step 1/1.</text>
</comment>
<keyword evidence="5" id="KW-0662">Pyridine nucleotide biosynthesis</keyword>
<dbReference type="EC" id="2.5.1.72" evidence="3"/>
<evidence type="ECO:0000259" key="11">
    <source>
        <dbReference type="Pfam" id="PF02657"/>
    </source>
</evidence>
<dbReference type="PANTHER" id="PTHR30573:SF0">
    <property type="entry name" value="QUINOLINATE SYNTHASE, CHLOROPLASTIC"/>
    <property type="match status" value="1"/>
</dbReference>
<dbReference type="Gene3D" id="3.40.50.10800">
    <property type="entry name" value="NadA-like"/>
    <property type="match status" value="3"/>
</dbReference>
<dbReference type="AlphaFoldDB" id="A0A7S0VII0"/>
<evidence type="ECO:0000256" key="7">
    <source>
        <dbReference type="ARBA" id="ARBA00022723"/>
    </source>
</evidence>
<dbReference type="GO" id="GO:0051539">
    <property type="term" value="F:4 iron, 4 sulfur cluster binding"/>
    <property type="evidence" value="ECO:0007669"/>
    <property type="project" value="UniProtKB-KW"/>
</dbReference>
<protein>
    <recommendedName>
        <fullName evidence="3">quinolinate synthase</fullName>
        <ecNumber evidence="3">2.5.1.72</ecNumber>
    </recommendedName>
</protein>
<evidence type="ECO:0000256" key="4">
    <source>
        <dbReference type="ARBA" id="ARBA00022485"/>
    </source>
</evidence>
<accession>A0A7S0VII0</accession>
<gene>
    <name evidence="12" type="ORF">PPAR00522_LOCUS19272</name>
</gene>
<keyword evidence="8" id="KW-0408">Iron</keyword>
<name>A0A7S0VII0_9CHLO</name>
<dbReference type="Pfam" id="PF02657">
    <property type="entry name" value="SufE"/>
    <property type="match status" value="1"/>
</dbReference>
<dbReference type="UniPathway" id="UPA00253">
    <property type="reaction ID" value="UER00327"/>
</dbReference>
<keyword evidence="6" id="KW-0808">Transferase</keyword>
<feature type="domain" description="Fe-S metabolism associated" evidence="11">
    <location>
        <begin position="83"/>
        <end position="186"/>
    </location>
</feature>
<organism evidence="12">
    <name type="scientific">Polytomella parva</name>
    <dbReference type="NCBI Taxonomy" id="51329"/>
    <lineage>
        <taxon>Eukaryota</taxon>
        <taxon>Viridiplantae</taxon>
        <taxon>Chlorophyta</taxon>
        <taxon>core chlorophytes</taxon>
        <taxon>Chlorophyceae</taxon>
        <taxon>CS clade</taxon>
        <taxon>Chlamydomonadales</taxon>
        <taxon>Chlamydomonadaceae</taxon>
        <taxon>Polytomella</taxon>
    </lineage>
</organism>
<dbReference type="InterPro" id="IPR036094">
    <property type="entry name" value="NadA_sf"/>
</dbReference>
<feature type="region of interest" description="Disordered" evidence="10">
    <location>
        <begin position="662"/>
        <end position="695"/>
    </location>
</feature>
<reference evidence="12" key="1">
    <citation type="submission" date="2021-01" db="EMBL/GenBank/DDBJ databases">
        <authorList>
            <person name="Corre E."/>
            <person name="Pelletier E."/>
            <person name="Niang G."/>
            <person name="Scheremetjew M."/>
            <person name="Finn R."/>
            <person name="Kale V."/>
            <person name="Holt S."/>
            <person name="Cochrane G."/>
            <person name="Meng A."/>
            <person name="Brown T."/>
            <person name="Cohen L."/>
        </authorList>
    </citation>
    <scope>NUCLEOTIDE SEQUENCE</scope>
    <source>
        <strain evidence="12">SAG 63-3</strain>
    </source>
</reference>
<dbReference type="Gene3D" id="3.90.1010.10">
    <property type="match status" value="1"/>
</dbReference>
<proteinExistence type="predicted"/>
<evidence type="ECO:0000256" key="3">
    <source>
        <dbReference type="ARBA" id="ARBA00012669"/>
    </source>
</evidence>
<keyword evidence="4" id="KW-0004">4Fe-4S</keyword>
<comment type="cofactor">
    <cofactor evidence="1">
        <name>[4Fe-4S] cluster</name>
        <dbReference type="ChEBI" id="CHEBI:49883"/>
    </cofactor>
</comment>
<evidence type="ECO:0000256" key="6">
    <source>
        <dbReference type="ARBA" id="ARBA00022679"/>
    </source>
</evidence>
<keyword evidence="7" id="KW-0479">Metal-binding</keyword>
<evidence type="ECO:0000313" key="12">
    <source>
        <dbReference type="EMBL" id="CAD8787927.1"/>
    </source>
</evidence>
<dbReference type="InterPro" id="IPR003473">
    <property type="entry name" value="NadA"/>
</dbReference>